<feature type="non-terminal residue" evidence="1">
    <location>
        <position position="1"/>
    </location>
</feature>
<reference evidence="1" key="1">
    <citation type="submission" date="2015-11" db="EMBL/GenBank/DDBJ databases">
        <title>De novo transcriptome assembly of four potential Pierce s Disease insect vectors from Arizona vineyards.</title>
        <authorList>
            <person name="Tassone E.E."/>
        </authorList>
    </citation>
    <scope>NUCLEOTIDE SEQUENCE</scope>
</reference>
<organism evidence="1">
    <name type="scientific">Cuerna arida</name>
    <dbReference type="NCBI Taxonomy" id="1464854"/>
    <lineage>
        <taxon>Eukaryota</taxon>
        <taxon>Metazoa</taxon>
        <taxon>Ecdysozoa</taxon>
        <taxon>Arthropoda</taxon>
        <taxon>Hexapoda</taxon>
        <taxon>Insecta</taxon>
        <taxon>Pterygota</taxon>
        <taxon>Neoptera</taxon>
        <taxon>Paraneoptera</taxon>
        <taxon>Hemiptera</taxon>
        <taxon>Auchenorrhyncha</taxon>
        <taxon>Membracoidea</taxon>
        <taxon>Cicadellidae</taxon>
        <taxon>Cicadellinae</taxon>
        <taxon>Proconiini</taxon>
        <taxon>Cuerna</taxon>
    </lineage>
</organism>
<evidence type="ECO:0000313" key="1">
    <source>
        <dbReference type="EMBL" id="JAS63721.1"/>
    </source>
</evidence>
<dbReference type="EMBL" id="GECZ01006048">
    <property type="protein sequence ID" value="JAS63721.1"/>
    <property type="molecule type" value="Transcribed_RNA"/>
</dbReference>
<dbReference type="AlphaFoldDB" id="A0A1B6GMU7"/>
<proteinExistence type="predicted"/>
<name>A0A1B6GMU7_9HEMI</name>
<gene>
    <name evidence="1" type="ORF">g.44125</name>
</gene>
<dbReference type="PANTHER" id="PTHR46601">
    <property type="entry name" value="ULP_PROTEASE DOMAIN-CONTAINING PROTEIN"/>
    <property type="match status" value="1"/>
</dbReference>
<dbReference type="PANTHER" id="PTHR46601:SF1">
    <property type="entry name" value="ADF-H DOMAIN-CONTAINING PROTEIN"/>
    <property type="match status" value="1"/>
</dbReference>
<accession>A0A1B6GMU7</accession>
<protein>
    <submittedName>
        <fullName evidence="1">Uncharacterized protein</fullName>
    </submittedName>
</protein>
<sequence length="192" mass="21663">NQTDSYAVVSDLTHSKYSVWTFLKCIFDHHDLSGIEEIHVFTDNCAAQFKSRYVISNLCFLEDDLGLKLTWNHFAASHGKGAVDGVGGVVKGKVWIASKSRKVVVNSAKDFYECATTECDKINILYTPKEDVEANRSILDARFSRALEITGIQSYHSFRRADETHVYARQTAVSKETKISFTAFSKTETEIY</sequence>